<dbReference type="AlphaFoldDB" id="A0A6P0UMU5"/>
<evidence type="ECO:0000256" key="1">
    <source>
        <dbReference type="SAM" id="Phobius"/>
    </source>
</evidence>
<feature type="transmembrane region" description="Helical" evidence="1">
    <location>
        <begin position="109"/>
        <end position="136"/>
    </location>
</feature>
<feature type="transmembrane region" description="Helical" evidence="1">
    <location>
        <begin position="237"/>
        <end position="256"/>
    </location>
</feature>
<dbReference type="PANTHER" id="PTHR37305:SF1">
    <property type="entry name" value="MEMBRANE PROTEIN"/>
    <property type="match status" value="1"/>
</dbReference>
<organism evidence="2 3">
    <name type="scientific">Leptobacterium flavescens</name>
    <dbReference type="NCBI Taxonomy" id="472055"/>
    <lineage>
        <taxon>Bacteria</taxon>
        <taxon>Pseudomonadati</taxon>
        <taxon>Bacteroidota</taxon>
        <taxon>Flavobacteriia</taxon>
        <taxon>Flavobacteriales</taxon>
        <taxon>Flavobacteriaceae</taxon>
        <taxon>Leptobacterium</taxon>
    </lineage>
</organism>
<feature type="transmembrane region" description="Helical" evidence="1">
    <location>
        <begin position="185"/>
        <end position="205"/>
    </location>
</feature>
<accession>A0A6P0UMU5</accession>
<reference evidence="2 3" key="1">
    <citation type="submission" date="2020-01" db="EMBL/GenBank/DDBJ databases">
        <title>Leptobacterium flavescens.</title>
        <authorList>
            <person name="Wang G."/>
        </authorList>
    </citation>
    <scope>NUCLEOTIDE SEQUENCE [LARGE SCALE GENOMIC DNA]</scope>
    <source>
        <strain evidence="2 3">KCTC 22160</strain>
    </source>
</reference>
<dbReference type="PANTHER" id="PTHR37305">
    <property type="entry name" value="INTEGRAL MEMBRANE PROTEIN-RELATED"/>
    <property type="match status" value="1"/>
</dbReference>
<keyword evidence="3" id="KW-1185">Reference proteome</keyword>
<keyword evidence="1" id="KW-1133">Transmembrane helix</keyword>
<dbReference type="Proteomes" id="UP000468581">
    <property type="component" value="Unassembled WGS sequence"/>
</dbReference>
<feature type="transmembrane region" description="Helical" evidence="1">
    <location>
        <begin position="156"/>
        <end position="178"/>
    </location>
</feature>
<feature type="transmembrane region" description="Helical" evidence="1">
    <location>
        <begin position="21"/>
        <end position="44"/>
    </location>
</feature>
<comment type="caution">
    <text evidence="2">The sequence shown here is derived from an EMBL/GenBank/DDBJ whole genome shotgun (WGS) entry which is preliminary data.</text>
</comment>
<dbReference type="RefSeq" id="WP_163607869.1">
    <property type="nucleotide sequence ID" value="NZ_JAABOO010000003.1"/>
</dbReference>
<sequence length="262" mass="30237">MNSLSYFLSSTKNETVKLKRTFAFWLSVIGAFFIPLIYLLYYLLKYEKLIPKEGENPWDSFMTSQITAASPLLIPMFIILVTSLIVQIEHKSLSVKHLFTLPIPKWSVYFGKLFIVLGLVLFTYVLFALLVFIVGYTVGGVHGELQMWEHTPNVSLFVKLLFRSFISVLGIIGLQFWLSFRFKNFIVPLGIGMVLFITGLIVYQAKESIYYPYAYSMLSLFPLDSKDVNAMVWFPRVALYSIGYFLLFSVLGFLDIRRMNIK</sequence>
<dbReference type="CDD" id="cd21809">
    <property type="entry name" value="ABC-2_lan_permease-like"/>
    <property type="match status" value="1"/>
</dbReference>
<protein>
    <submittedName>
        <fullName evidence="2">ABC transporter permease subunit</fullName>
    </submittedName>
</protein>
<dbReference type="EMBL" id="JAABOO010000003">
    <property type="protein sequence ID" value="NER14584.1"/>
    <property type="molecule type" value="Genomic_DNA"/>
</dbReference>
<evidence type="ECO:0000313" key="2">
    <source>
        <dbReference type="EMBL" id="NER14584.1"/>
    </source>
</evidence>
<keyword evidence="1" id="KW-0472">Membrane</keyword>
<evidence type="ECO:0000313" key="3">
    <source>
        <dbReference type="Proteomes" id="UP000468581"/>
    </source>
</evidence>
<proteinExistence type="predicted"/>
<dbReference type="Pfam" id="PF12730">
    <property type="entry name" value="ABC2_membrane_4"/>
    <property type="match status" value="1"/>
</dbReference>
<feature type="transmembrane region" description="Helical" evidence="1">
    <location>
        <begin position="64"/>
        <end position="88"/>
    </location>
</feature>
<keyword evidence="1" id="KW-0812">Transmembrane</keyword>
<gene>
    <name evidence="2" type="ORF">GWK08_14105</name>
</gene>
<name>A0A6P0UMU5_9FLAO</name>